<dbReference type="RefSeq" id="WP_181218578.1">
    <property type="nucleotide sequence ID" value="NZ_CP055538.1"/>
</dbReference>
<dbReference type="InterPro" id="IPR008250">
    <property type="entry name" value="ATPase_P-typ_transduc_dom_A_sf"/>
</dbReference>
<keyword evidence="11 14" id="KW-0472">Membrane</keyword>
<dbReference type="EMBL" id="CP055538">
    <property type="protein sequence ID" value="QLO12102.1"/>
    <property type="molecule type" value="Genomic_DNA"/>
</dbReference>
<dbReference type="PROSITE" id="PS00154">
    <property type="entry name" value="ATPASE_E1_E2"/>
    <property type="match status" value="1"/>
</dbReference>
<dbReference type="InterPro" id="IPR001757">
    <property type="entry name" value="P_typ_ATPase"/>
</dbReference>
<dbReference type="Pfam" id="PF00403">
    <property type="entry name" value="HMA"/>
    <property type="match status" value="1"/>
</dbReference>
<keyword evidence="5 14" id="KW-0812">Transmembrane</keyword>
<evidence type="ECO:0000256" key="15">
    <source>
        <dbReference type="SAM" id="MobiDB-lite"/>
    </source>
</evidence>
<dbReference type="PANTHER" id="PTHR48085:SF5">
    <property type="entry name" value="CADMIUM_ZINC-TRANSPORTING ATPASE HMA4-RELATED"/>
    <property type="match status" value="1"/>
</dbReference>
<keyword evidence="7 14" id="KW-0547">Nucleotide-binding</keyword>
<evidence type="ECO:0000256" key="3">
    <source>
        <dbReference type="ARBA" id="ARBA00022475"/>
    </source>
</evidence>
<dbReference type="Pfam" id="PF00122">
    <property type="entry name" value="E1-E2_ATPase"/>
    <property type="match status" value="1"/>
</dbReference>
<dbReference type="InterPro" id="IPR023299">
    <property type="entry name" value="ATPase_P-typ_cyto_dom_N"/>
</dbReference>
<evidence type="ECO:0000256" key="4">
    <source>
        <dbReference type="ARBA" id="ARBA00022553"/>
    </source>
</evidence>
<dbReference type="Pfam" id="PF00702">
    <property type="entry name" value="Hydrolase"/>
    <property type="match status" value="1"/>
</dbReference>
<dbReference type="NCBIfam" id="TIGR01512">
    <property type="entry name" value="ATPase-IB2_Cd"/>
    <property type="match status" value="1"/>
</dbReference>
<keyword evidence="8 14" id="KW-0067">ATP-binding</keyword>
<dbReference type="GO" id="GO:0005886">
    <property type="term" value="C:plasma membrane"/>
    <property type="evidence" value="ECO:0007669"/>
    <property type="project" value="UniProtKB-SubCell"/>
</dbReference>
<dbReference type="InterPro" id="IPR036412">
    <property type="entry name" value="HAD-like_sf"/>
</dbReference>
<dbReference type="InterPro" id="IPR059000">
    <property type="entry name" value="ATPase_P-type_domA"/>
</dbReference>
<keyword evidence="9" id="KW-1278">Translocase</keyword>
<dbReference type="PROSITE" id="PS01047">
    <property type="entry name" value="HMA_1"/>
    <property type="match status" value="1"/>
</dbReference>
<dbReference type="InterPro" id="IPR044492">
    <property type="entry name" value="P_typ_ATPase_HD_dom"/>
</dbReference>
<dbReference type="PRINTS" id="PR00119">
    <property type="entry name" value="CATATPASE"/>
</dbReference>
<dbReference type="InterPro" id="IPR006121">
    <property type="entry name" value="HMA_dom"/>
</dbReference>
<dbReference type="EC" id="7.2.2.12" evidence="12"/>
<evidence type="ECO:0000256" key="7">
    <source>
        <dbReference type="ARBA" id="ARBA00022741"/>
    </source>
</evidence>
<name>A0AAE7KX03_CITFR</name>
<dbReference type="SFLD" id="SFLDG00002">
    <property type="entry name" value="C1.7:_P-type_atpase_like"/>
    <property type="match status" value="1"/>
</dbReference>
<evidence type="ECO:0000256" key="13">
    <source>
        <dbReference type="ARBA" id="ARBA00047308"/>
    </source>
</evidence>
<reference evidence="18" key="1">
    <citation type="submission" date="2020-06" db="EMBL/GenBank/DDBJ databases">
        <title>REHAB project genomes.</title>
        <authorList>
            <person name="Shaw L.P."/>
        </authorList>
    </citation>
    <scope>NUCLEOTIDE SEQUENCE [LARGE SCALE GENOMIC DNA]</scope>
    <source>
        <strain evidence="18">RHBSTW-00398</strain>
    </source>
</reference>
<evidence type="ECO:0000256" key="5">
    <source>
        <dbReference type="ARBA" id="ARBA00022692"/>
    </source>
</evidence>
<dbReference type="InterPro" id="IPR017969">
    <property type="entry name" value="Heavy-metal-associated_CS"/>
</dbReference>
<feature type="transmembrane region" description="Helical" evidence="14">
    <location>
        <begin position="384"/>
        <end position="408"/>
    </location>
</feature>
<dbReference type="Gene3D" id="3.30.70.100">
    <property type="match status" value="1"/>
</dbReference>
<evidence type="ECO:0000256" key="11">
    <source>
        <dbReference type="ARBA" id="ARBA00023136"/>
    </source>
</evidence>
<feature type="transmembrane region" description="Helical" evidence="14">
    <location>
        <begin position="690"/>
        <end position="708"/>
    </location>
</feature>
<dbReference type="GO" id="GO:0015086">
    <property type="term" value="F:cadmium ion transmembrane transporter activity"/>
    <property type="evidence" value="ECO:0007669"/>
    <property type="project" value="TreeGrafter"/>
</dbReference>
<dbReference type="Gene3D" id="3.40.50.1000">
    <property type="entry name" value="HAD superfamily/HAD-like"/>
    <property type="match status" value="1"/>
</dbReference>
<dbReference type="InterPro" id="IPR023298">
    <property type="entry name" value="ATPase_P-typ_TM_dom_sf"/>
</dbReference>
<dbReference type="FunFam" id="3.30.70.100:FF:000029">
    <property type="entry name" value="Zinc/cadmium/lead-transporting P-type ATPase"/>
    <property type="match status" value="1"/>
</dbReference>
<sequence>MSTPDTNGKKAPQFSSFKLAPAPQKVDDCCSEGRCSTAAPSPTPVSNTVDGTRYTWKVSGMDCAACARKVENAVRQVSGVNQVQVLFATEKLVVDAGADIRQNIENAVQKAGYTLRDEQAPEAAPESRFKENLPLITLIVMMAISWGLEQFNHPFGQMAFIATTLVGLYPIARQALRLMKTGSYFAIETLMSVAAIGALFIGATAEAAMVLLLFLIGERLEGWAASRARKGVSALMALKPETAIRLRNGEREEVAINSLQPGDVIEVAAGGRLPADGKLVSGFASFDESALTGESIPVERATGDKVPAGATSVDRLVTLEVLSEPGASAIDRILKLIEEAEERRAPIERFIDRFSRIYTPAIMAIALLVTLVPPLLFAASWQEWIYKGLTLLLIGCPCALVISTPAAITSGLAAAARRGALIKGGAALEQLGRVTHVAFDKTGTLTVGKPRVTAIHPASGISESELLALAAAVEQGATHPLAQAIVREAQTRELTIPAAQAQRALVGSGIEAQVNGERILICAAGKQPAEAFAGQISELENAGQTVVLVLRNDAVLGVLALQDTLRDDALTAINELHQLGVKGVILTGDNPRAAAAIAGELGLEFKAGLLPEDKVRVVTSLNQQSPLAMVGDGINDAPAMKAATIGIAMGSGTDVALETADAALTHNRLRGLVQMIQLARATHANIRQNIAIALGLKGIFLITTLLGITGLWLAVLADTGATVLVTANALRLLRKG</sequence>
<dbReference type="GO" id="GO:0016463">
    <property type="term" value="F:P-type zinc transporter activity"/>
    <property type="evidence" value="ECO:0007669"/>
    <property type="project" value="UniProtKB-EC"/>
</dbReference>
<dbReference type="GO" id="GO:0046872">
    <property type="term" value="F:metal ion binding"/>
    <property type="evidence" value="ECO:0007669"/>
    <property type="project" value="UniProtKB-KW"/>
</dbReference>
<dbReference type="GO" id="GO:0016887">
    <property type="term" value="F:ATP hydrolysis activity"/>
    <property type="evidence" value="ECO:0007669"/>
    <property type="project" value="InterPro"/>
</dbReference>
<dbReference type="SUPFAM" id="SSF56784">
    <property type="entry name" value="HAD-like"/>
    <property type="match status" value="1"/>
</dbReference>
<dbReference type="PROSITE" id="PS50846">
    <property type="entry name" value="HMA_2"/>
    <property type="match status" value="1"/>
</dbReference>
<dbReference type="SUPFAM" id="SSF81653">
    <property type="entry name" value="Calcium ATPase, transduction domain A"/>
    <property type="match status" value="1"/>
</dbReference>
<comment type="similarity">
    <text evidence="2 14">Belongs to the cation transport ATPase (P-type) (TC 3.A.3) family. Type IB subfamily.</text>
</comment>
<dbReference type="InterPro" id="IPR018303">
    <property type="entry name" value="ATPase_P-typ_P_site"/>
</dbReference>
<evidence type="ECO:0000256" key="14">
    <source>
        <dbReference type="RuleBase" id="RU362081"/>
    </source>
</evidence>
<evidence type="ECO:0000313" key="17">
    <source>
        <dbReference type="EMBL" id="QLO12102.1"/>
    </source>
</evidence>
<dbReference type="Gene3D" id="2.70.150.10">
    <property type="entry name" value="Calcium-transporting ATPase, cytoplasmic transduction domain A"/>
    <property type="match status" value="1"/>
</dbReference>
<feature type="transmembrane region" description="Helical" evidence="14">
    <location>
        <begin position="154"/>
        <end position="172"/>
    </location>
</feature>
<evidence type="ECO:0000256" key="12">
    <source>
        <dbReference type="ARBA" id="ARBA00039097"/>
    </source>
</evidence>
<evidence type="ECO:0000259" key="16">
    <source>
        <dbReference type="PROSITE" id="PS50846"/>
    </source>
</evidence>
<gene>
    <name evidence="17" type="primary">zntA</name>
    <name evidence="17" type="ORF">HV183_00940</name>
</gene>
<dbReference type="NCBIfam" id="TIGR01494">
    <property type="entry name" value="ATPase_P-type"/>
    <property type="match status" value="1"/>
</dbReference>
<comment type="catalytic activity">
    <reaction evidence="13">
        <text>Zn(2+)(in) + ATP + H2O = Zn(2+)(out) + ADP + phosphate + H(+)</text>
        <dbReference type="Rhea" id="RHEA:20621"/>
        <dbReference type="ChEBI" id="CHEBI:15377"/>
        <dbReference type="ChEBI" id="CHEBI:15378"/>
        <dbReference type="ChEBI" id="CHEBI:29105"/>
        <dbReference type="ChEBI" id="CHEBI:30616"/>
        <dbReference type="ChEBI" id="CHEBI:43474"/>
        <dbReference type="ChEBI" id="CHEBI:456216"/>
        <dbReference type="EC" id="7.2.2.12"/>
    </reaction>
</comment>
<dbReference type="NCBIfam" id="TIGR01525">
    <property type="entry name" value="ATPase-IB_hvy"/>
    <property type="match status" value="1"/>
</dbReference>
<organism evidence="17 18">
    <name type="scientific">Citrobacter freundii</name>
    <dbReference type="NCBI Taxonomy" id="546"/>
    <lineage>
        <taxon>Bacteria</taxon>
        <taxon>Pseudomonadati</taxon>
        <taxon>Pseudomonadota</taxon>
        <taxon>Gammaproteobacteria</taxon>
        <taxon>Enterobacterales</taxon>
        <taxon>Enterobacteriaceae</taxon>
        <taxon>Citrobacter</taxon>
        <taxon>Citrobacter freundii complex</taxon>
    </lineage>
</organism>
<dbReference type="AlphaFoldDB" id="A0AAE7KX03"/>
<dbReference type="InterPro" id="IPR051014">
    <property type="entry name" value="Cation_Transport_ATPase_IB"/>
</dbReference>
<keyword evidence="10 14" id="KW-1133">Transmembrane helix</keyword>
<dbReference type="PRINTS" id="PR00120">
    <property type="entry name" value="HATPASE"/>
</dbReference>
<protein>
    <recommendedName>
        <fullName evidence="12">P-type Zn(2+) transporter</fullName>
        <ecNumber evidence="12">7.2.2.12</ecNumber>
    </recommendedName>
</protein>
<evidence type="ECO:0000256" key="9">
    <source>
        <dbReference type="ARBA" id="ARBA00022967"/>
    </source>
</evidence>
<dbReference type="PANTHER" id="PTHR48085">
    <property type="entry name" value="CADMIUM/ZINC-TRANSPORTING ATPASE HMA2-RELATED"/>
    <property type="match status" value="1"/>
</dbReference>
<evidence type="ECO:0000256" key="1">
    <source>
        <dbReference type="ARBA" id="ARBA00004651"/>
    </source>
</evidence>
<dbReference type="CDD" id="cd07546">
    <property type="entry name" value="P-type_ATPase_Pb_Zn_Cd2-like"/>
    <property type="match status" value="1"/>
</dbReference>
<keyword evidence="6 14" id="KW-0479">Metal-binding</keyword>
<dbReference type="Proteomes" id="UP000510650">
    <property type="component" value="Chromosome"/>
</dbReference>
<keyword evidence="4" id="KW-0597">Phosphoprotein</keyword>
<feature type="domain" description="HMA" evidence="16">
    <location>
        <begin position="52"/>
        <end position="116"/>
    </location>
</feature>
<dbReference type="NCBIfam" id="NF033775">
    <property type="entry name" value="P_type_ZntA"/>
    <property type="match status" value="1"/>
</dbReference>
<accession>A0AAE7KX03</accession>
<dbReference type="Gene3D" id="1.20.1110.10">
    <property type="entry name" value="Calcium-transporting ATPase, transmembrane domain"/>
    <property type="match status" value="1"/>
</dbReference>
<evidence type="ECO:0000256" key="2">
    <source>
        <dbReference type="ARBA" id="ARBA00006024"/>
    </source>
</evidence>
<dbReference type="SFLD" id="SFLDF00027">
    <property type="entry name" value="p-type_atpase"/>
    <property type="match status" value="1"/>
</dbReference>
<evidence type="ECO:0000256" key="6">
    <source>
        <dbReference type="ARBA" id="ARBA00022723"/>
    </source>
</evidence>
<dbReference type="Gene3D" id="3.40.1110.10">
    <property type="entry name" value="Calcium-transporting ATPase, cytoplasmic domain N"/>
    <property type="match status" value="1"/>
</dbReference>
<evidence type="ECO:0000313" key="18">
    <source>
        <dbReference type="Proteomes" id="UP000510650"/>
    </source>
</evidence>
<dbReference type="FunFam" id="3.40.1110.10:FF:000034">
    <property type="entry name" value="Zinc/cadmium/lead-transporting P-type ATPase"/>
    <property type="match status" value="1"/>
</dbReference>
<feature type="region of interest" description="Disordered" evidence="15">
    <location>
        <begin position="1"/>
        <end position="21"/>
    </location>
</feature>
<keyword evidence="3 14" id="KW-1003">Cell membrane</keyword>
<proteinExistence type="inferred from homology"/>
<evidence type="ECO:0000256" key="8">
    <source>
        <dbReference type="ARBA" id="ARBA00022840"/>
    </source>
</evidence>
<feature type="transmembrane region" description="Helical" evidence="14">
    <location>
        <begin position="357"/>
        <end position="378"/>
    </location>
</feature>
<dbReference type="InterPro" id="IPR023214">
    <property type="entry name" value="HAD_sf"/>
</dbReference>
<dbReference type="SFLD" id="SFLDS00003">
    <property type="entry name" value="Haloacid_Dehalogenase"/>
    <property type="match status" value="1"/>
</dbReference>
<dbReference type="CDD" id="cd00371">
    <property type="entry name" value="HMA"/>
    <property type="match status" value="1"/>
</dbReference>
<dbReference type="GO" id="GO:0005524">
    <property type="term" value="F:ATP binding"/>
    <property type="evidence" value="ECO:0007669"/>
    <property type="project" value="UniProtKB-UniRule"/>
</dbReference>
<dbReference type="InterPro" id="IPR036163">
    <property type="entry name" value="HMA_dom_sf"/>
</dbReference>
<comment type="subcellular location">
    <subcellularLocation>
        <location evidence="1">Cell membrane</location>
        <topology evidence="1">Multi-pass membrane protein</topology>
    </subcellularLocation>
</comment>
<dbReference type="NCBIfam" id="NF008262">
    <property type="entry name" value="PRK11033.1"/>
    <property type="match status" value="1"/>
</dbReference>
<dbReference type="SUPFAM" id="SSF55008">
    <property type="entry name" value="HMA, heavy metal-associated domain"/>
    <property type="match status" value="1"/>
</dbReference>
<dbReference type="SUPFAM" id="SSF81665">
    <property type="entry name" value="Calcium ATPase, transmembrane domain M"/>
    <property type="match status" value="1"/>
</dbReference>
<evidence type="ECO:0000256" key="10">
    <source>
        <dbReference type="ARBA" id="ARBA00022989"/>
    </source>
</evidence>
<dbReference type="InterPro" id="IPR027256">
    <property type="entry name" value="P-typ_ATPase_IB"/>
</dbReference>